<proteinExistence type="predicted"/>
<keyword evidence="2" id="KW-1185">Reference proteome</keyword>
<name>A0AAN9KF32_CANGL</name>
<gene>
    <name evidence="1" type="ORF">VNO77_33878</name>
</gene>
<evidence type="ECO:0000313" key="1">
    <source>
        <dbReference type="EMBL" id="KAK7315338.1"/>
    </source>
</evidence>
<sequence length="169" mass="18737">MKIETLIISSVGNCKGSASVFHQVKLTLKLHVNSSDYRLKTEERLARSVQQHIFQVIAVALMIQVTIVSKFSLDKAMAKYEDMDGTTSSPELPIVTEPLIDLNHRGSEGLKGPGSAVYTSVSSEWNYSNPPGLWFGPRMWKFSFKCPHRPVSAPWAMPHDVVGVFNSCA</sequence>
<comment type="caution">
    <text evidence="1">The sequence shown here is derived from an EMBL/GenBank/DDBJ whole genome shotgun (WGS) entry which is preliminary data.</text>
</comment>
<dbReference type="EMBL" id="JAYMYQ010000008">
    <property type="protein sequence ID" value="KAK7315338.1"/>
    <property type="molecule type" value="Genomic_DNA"/>
</dbReference>
<protein>
    <submittedName>
        <fullName evidence="1">Uncharacterized protein</fullName>
    </submittedName>
</protein>
<reference evidence="1 2" key="1">
    <citation type="submission" date="2024-01" db="EMBL/GenBank/DDBJ databases">
        <title>The genomes of 5 underutilized Papilionoideae crops provide insights into root nodulation and disease resistanc.</title>
        <authorList>
            <person name="Jiang F."/>
        </authorList>
    </citation>
    <scope>NUCLEOTIDE SEQUENCE [LARGE SCALE GENOMIC DNA]</scope>
    <source>
        <strain evidence="1">LVBAO_FW01</strain>
        <tissue evidence="1">Leaves</tissue>
    </source>
</reference>
<dbReference type="AlphaFoldDB" id="A0AAN9KF32"/>
<evidence type="ECO:0000313" key="2">
    <source>
        <dbReference type="Proteomes" id="UP001367508"/>
    </source>
</evidence>
<organism evidence="1 2">
    <name type="scientific">Canavalia gladiata</name>
    <name type="common">Sword bean</name>
    <name type="synonym">Dolichos gladiatus</name>
    <dbReference type="NCBI Taxonomy" id="3824"/>
    <lineage>
        <taxon>Eukaryota</taxon>
        <taxon>Viridiplantae</taxon>
        <taxon>Streptophyta</taxon>
        <taxon>Embryophyta</taxon>
        <taxon>Tracheophyta</taxon>
        <taxon>Spermatophyta</taxon>
        <taxon>Magnoliopsida</taxon>
        <taxon>eudicotyledons</taxon>
        <taxon>Gunneridae</taxon>
        <taxon>Pentapetalae</taxon>
        <taxon>rosids</taxon>
        <taxon>fabids</taxon>
        <taxon>Fabales</taxon>
        <taxon>Fabaceae</taxon>
        <taxon>Papilionoideae</taxon>
        <taxon>50 kb inversion clade</taxon>
        <taxon>NPAAA clade</taxon>
        <taxon>indigoferoid/millettioid clade</taxon>
        <taxon>Phaseoleae</taxon>
        <taxon>Canavalia</taxon>
    </lineage>
</organism>
<dbReference type="Proteomes" id="UP001367508">
    <property type="component" value="Unassembled WGS sequence"/>
</dbReference>
<accession>A0AAN9KF32</accession>